<accession>A0AAN8DX20</accession>
<dbReference type="AlphaFoldDB" id="A0AAN8DX20"/>
<reference evidence="2 3" key="1">
    <citation type="journal article" date="2023" name="Mol. Biol. Evol.">
        <title>Genomics of Secondarily Temperate Adaptation in the Only Non-Antarctic Icefish.</title>
        <authorList>
            <person name="Rivera-Colon A.G."/>
            <person name="Rayamajhi N."/>
            <person name="Minhas B.F."/>
            <person name="Madrigal G."/>
            <person name="Bilyk K.T."/>
            <person name="Yoon V."/>
            <person name="Hune M."/>
            <person name="Gregory S."/>
            <person name="Cheng C.H.C."/>
            <person name="Catchen J.M."/>
        </authorList>
    </citation>
    <scope>NUCLEOTIDE SEQUENCE [LARGE SCALE GENOMIC DNA]</scope>
    <source>
        <tissue evidence="2">White muscle</tissue>
    </source>
</reference>
<keyword evidence="3" id="KW-1185">Reference proteome</keyword>
<feature type="region of interest" description="Disordered" evidence="1">
    <location>
        <begin position="1"/>
        <end position="54"/>
    </location>
</feature>
<sequence>RRWGNFPGSGKLWDNHTFHGSERAPPGQQLLGRGTGSFSPTLDPLSSSSPTVSNFCPSSTLCYTN</sequence>
<evidence type="ECO:0000256" key="1">
    <source>
        <dbReference type="SAM" id="MobiDB-lite"/>
    </source>
</evidence>
<organism evidence="2 3">
    <name type="scientific">Champsocephalus gunnari</name>
    <name type="common">Mackerel icefish</name>
    <dbReference type="NCBI Taxonomy" id="52237"/>
    <lineage>
        <taxon>Eukaryota</taxon>
        <taxon>Metazoa</taxon>
        <taxon>Chordata</taxon>
        <taxon>Craniata</taxon>
        <taxon>Vertebrata</taxon>
        <taxon>Euteleostomi</taxon>
        <taxon>Actinopterygii</taxon>
        <taxon>Neopterygii</taxon>
        <taxon>Teleostei</taxon>
        <taxon>Neoteleostei</taxon>
        <taxon>Acanthomorphata</taxon>
        <taxon>Eupercaria</taxon>
        <taxon>Perciformes</taxon>
        <taxon>Notothenioidei</taxon>
        <taxon>Channichthyidae</taxon>
        <taxon>Champsocephalus</taxon>
    </lineage>
</organism>
<feature type="compositionally biased region" description="Basic and acidic residues" evidence="1">
    <location>
        <begin position="13"/>
        <end position="22"/>
    </location>
</feature>
<comment type="caution">
    <text evidence="2">The sequence shown here is derived from an EMBL/GenBank/DDBJ whole genome shotgun (WGS) entry which is preliminary data.</text>
</comment>
<gene>
    <name evidence="2" type="ORF">CgunFtcFv8_011113</name>
</gene>
<feature type="compositionally biased region" description="Low complexity" evidence="1">
    <location>
        <begin position="37"/>
        <end position="53"/>
    </location>
</feature>
<evidence type="ECO:0000313" key="3">
    <source>
        <dbReference type="Proteomes" id="UP001331515"/>
    </source>
</evidence>
<protein>
    <submittedName>
        <fullName evidence="2">Uncharacterized protein</fullName>
    </submittedName>
</protein>
<dbReference type="Proteomes" id="UP001331515">
    <property type="component" value="Unassembled WGS sequence"/>
</dbReference>
<proteinExistence type="predicted"/>
<feature type="non-terminal residue" evidence="2">
    <location>
        <position position="1"/>
    </location>
</feature>
<dbReference type="EMBL" id="JAURVH010001517">
    <property type="protein sequence ID" value="KAK5929924.1"/>
    <property type="molecule type" value="Genomic_DNA"/>
</dbReference>
<evidence type="ECO:0000313" key="2">
    <source>
        <dbReference type="EMBL" id="KAK5929924.1"/>
    </source>
</evidence>
<name>A0AAN8DX20_CHAGU</name>